<dbReference type="Proteomes" id="UP001521116">
    <property type="component" value="Unassembled WGS sequence"/>
</dbReference>
<sequence>MLRAVAGNTTNIFGQGNWEMAFSGTALQLDENVQAINRQSPEILALSSNIFRWAQRAGRSAWGKCIPAQLDTTPPDLVPEVIRSFELVQEDEDFRQLLMSRRFDFDARYVPMIIQHSIPLRGRYVWSQCYLDEIEKLFRRKTQGNQRVLEKEVHETSARVYWIAKQGLKKRLKDMEMRPFRTTMDEYDHMLLKQSIAKSQDLRDPGRDHEGIVSAFQKRQRLHEELLDELCWLAIRSDLSGEATIFKSSNAANLVSHGFAFLRKRGSTGSRVMLIERLAVDAAIEYFQDQKLSGGQSKYDRALVNFLYLEQNNASALGKTAELFFAWVSNKDEHNAMQRLLILIKHRRKVLGKPKEHQEITIPYFSREDRAEVLRLLVGNACTVQKQGTNFQFENHVDCELSEFRLVEGNSTAYQEQNKENRTLTMWDWMKRIREGRMGNDLGATFWLPSNNAGPDVLFALREPSEPIKRTKQLSEVTKAIQTTDPNYWFHENYPTDALRMVGELREWQTGGYPIVRILVTALEDAKGYLAPEVPSQTTVEKYFSNKAAKTSVSQVTRDGRDDNLQGVTIPSHQQYYTSIGARSDSLVFGDAFGRLRKAQGIETTQERKQNKSTAGLSAV</sequence>
<evidence type="ECO:0000313" key="2">
    <source>
        <dbReference type="Proteomes" id="UP001521116"/>
    </source>
</evidence>
<reference evidence="1 2" key="1">
    <citation type="submission" date="2024-02" db="EMBL/GenBank/DDBJ databases">
        <title>De novo assembly and annotation of 12 fungi associated with fruit tree decline syndrome in Ontario, Canada.</title>
        <authorList>
            <person name="Sulman M."/>
            <person name="Ellouze W."/>
            <person name="Ilyukhin E."/>
        </authorList>
    </citation>
    <scope>NUCLEOTIDE SEQUENCE [LARGE SCALE GENOMIC DNA]</scope>
    <source>
        <strain evidence="1 2">M1-105</strain>
    </source>
</reference>
<gene>
    <name evidence="1" type="ORF">SLS56_000981</name>
</gene>
<accession>A0ABR3TBL9</accession>
<organism evidence="1 2">
    <name type="scientific">Neofusicoccum ribis</name>
    <dbReference type="NCBI Taxonomy" id="45134"/>
    <lineage>
        <taxon>Eukaryota</taxon>
        <taxon>Fungi</taxon>
        <taxon>Dikarya</taxon>
        <taxon>Ascomycota</taxon>
        <taxon>Pezizomycotina</taxon>
        <taxon>Dothideomycetes</taxon>
        <taxon>Dothideomycetes incertae sedis</taxon>
        <taxon>Botryosphaeriales</taxon>
        <taxon>Botryosphaeriaceae</taxon>
        <taxon>Neofusicoccum</taxon>
    </lineage>
</organism>
<evidence type="ECO:0000313" key="1">
    <source>
        <dbReference type="EMBL" id="KAL1636887.1"/>
    </source>
</evidence>
<comment type="caution">
    <text evidence="1">The sequence shown here is derived from an EMBL/GenBank/DDBJ whole genome shotgun (WGS) entry which is preliminary data.</text>
</comment>
<dbReference type="EMBL" id="JAJVDC020000005">
    <property type="protein sequence ID" value="KAL1636887.1"/>
    <property type="molecule type" value="Genomic_DNA"/>
</dbReference>
<keyword evidence="2" id="KW-1185">Reference proteome</keyword>
<protein>
    <submittedName>
        <fullName evidence="1">Uncharacterized protein</fullName>
    </submittedName>
</protein>
<proteinExistence type="predicted"/>
<name>A0ABR3TBL9_9PEZI</name>